<dbReference type="Gene3D" id="1.10.8.100">
    <property type="entry name" value="Ribosomal RNA adenine dimethylase-like, domain 2"/>
    <property type="match status" value="1"/>
</dbReference>
<evidence type="ECO:0000256" key="7">
    <source>
        <dbReference type="HAMAP-Rule" id="MF_00607"/>
    </source>
</evidence>
<evidence type="ECO:0000256" key="3">
    <source>
        <dbReference type="ARBA" id="ARBA00022603"/>
    </source>
</evidence>
<keyword evidence="5 7" id="KW-0949">S-adenosyl-L-methionine</keyword>
<reference evidence="10 11" key="1">
    <citation type="journal article" date="2014" name="ISME J.">
        <title>Ecophysiology of Thioploca ingrica as revealed by the complete genome sequence supplemented with proteomic evidence.</title>
        <authorList>
            <person name="Kojima H."/>
            <person name="Ogura Y."/>
            <person name="Yamamoto N."/>
            <person name="Togashi T."/>
            <person name="Mori H."/>
            <person name="Watanabe T."/>
            <person name="Nemoto F."/>
            <person name="Kurokawa K."/>
            <person name="Hayashi T."/>
            <person name="Fukui M."/>
        </authorList>
    </citation>
    <scope>NUCLEOTIDE SEQUENCE [LARGE SCALE GENOMIC DNA]</scope>
</reference>
<feature type="binding site" evidence="7 8">
    <location>
        <position position="13"/>
    </location>
    <ligand>
        <name>S-adenosyl-L-methionine</name>
        <dbReference type="ChEBI" id="CHEBI:59789"/>
    </ligand>
</feature>
<evidence type="ECO:0000256" key="1">
    <source>
        <dbReference type="ARBA" id="ARBA00022490"/>
    </source>
</evidence>
<sequence>MISHTPRKRLGQHFLHDQEIIQRIIAAIAPQPDQHLVEIGPGKGALTFPLLQQRCQLEVIELDTTLVQLLKQQTVSSEHFHIHHADVLKFDFNSLITTQPLRICGNLPYNISTVLLFHLLDYANAIQDMTFMLQKEVVERMVAAPSTAEYGRLSVMLQYRYQIEFLFAVAPRSFYPPPQVDSAVVRLVPYKSPPVTVINQPHFSQIVTQAFSQRRKTLRNSLKGLLDTQEIQALGIDPHRRAETLQLLEFAQLANHFTVNK</sequence>
<feature type="binding site" evidence="7 8">
    <location>
        <position position="86"/>
    </location>
    <ligand>
        <name>S-adenosyl-L-methionine</name>
        <dbReference type="ChEBI" id="CHEBI:59789"/>
    </ligand>
</feature>
<dbReference type="InterPro" id="IPR020596">
    <property type="entry name" value="rRNA_Ade_Mease_Trfase_CS"/>
</dbReference>
<keyword evidence="3 7" id="KW-0489">Methyltransferase</keyword>
<evidence type="ECO:0000259" key="9">
    <source>
        <dbReference type="SMART" id="SM00650"/>
    </source>
</evidence>
<dbReference type="GO" id="GO:0052908">
    <property type="term" value="F:16S rRNA (adenine(1518)-N(6)/adenine(1519)-N(6))-dimethyltransferase activity"/>
    <property type="evidence" value="ECO:0007669"/>
    <property type="project" value="UniProtKB-EC"/>
</dbReference>
<dbReference type="PROSITE" id="PS01131">
    <property type="entry name" value="RRNA_A_DIMETH"/>
    <property type="match status" value="1"/>
</dbReference>
<dbReference type="Proteomes" id="UP000031623">
    <property type="component" value="Chromosome"/>
</dbReference>
<dbReference type="HOGENOM" id="CLU_041220_0_1_6"/>
<evidence type="ECO:0000256" key="8">
    <source>
        <dbReference type="PROSITE-ProRule" id="PRU01026"/>
    </source>
</evidence>
<protein>
    <recommendedName>
        <fullName evidence="7">Ribosomal RNA small subunit methyltransferase A</fullName>
        <ecNumber evidence="7">2.1.1.182</ecNumber>
    </recommendedName>
    <alternativeName>
        <fullName evidence="7">16S rRNA (adenine(1518)-N(6)/adenine(1519)-N(6))-dimethyltransferase</fullName>
    </alternativeName>
    <alternativeName>
        <fullName evidence="7">16S rRNA dimethyladenosine transferase</fullName>
    </alternativeName>
    <alternativeName>
        <fullName evidence="7">16S rRNA dimethylase</fullName>
    </alternativeName>
    <alternativeName>
        <fullName evidence="7">S-adenosylmethionine-6-N', N'-adenosyl(rRNA) dimethyltransferase</fullName>
    </alternativeName>
</protein>
<feature type="binding site" evidence="7 8">
    <location>
        <position position="106"/>
    </location>
    <ligand>
        <name>S-adenosyl-L-methionine</name>
        <dbReference type="ChEBI" id="CHEBI:59789"/>
    </ligand>
</feature>
<comment type="catalytic activity">
    <reaction evidence="7">
        <text>adenosine(1518)/adenosine(1519) in 16S rRNA + 4 S-adenosyl-L-methionine = N(6)-dimethyladenosine(1518)/N(6)-dimethyladenosine(1519) in 16S rRNA + 4 S-adenosyl-L-homocysteine + 4 H(+)</text>
        <dbReference type="Rhea" id="RHEA:19609"/>
        <dbReference type="Rhea" id="RHEA-COMP:10232"/>
        <dbReference type="Rhea" id="RHEA-COMP:10233"/>
        <dbReference type="ChEBI" id="CHEBI:15378"/>
        <dbReference type="ChEBI" id="CHEBI:57856"/>
        <dbReference type="ChEBI" id="CHEBI:59789"/>
        <dbReference type="ChEBI" id="CHEBI:74411"/>
        <dbReference type="ChEBI" id="CHEBI:74493"/>
        <dbReference type="EC" id="2.1.1.182"/>
    </reaction>
</comment>
<keyword evidence="1 7" id="KW-0963">Cytoplasm</keyword>
<dbReference type="Gene3D" id="3.40.50.150">
    <property type="entry name" value="Vaccinia Virus protein VP39"/>
    <property type="match status" value="1"/>
</dbReference>
<keyword evidence="4 7" id="KW-0808">Transferase</keyword>
<dbReference type="FunFam" id="1.10.8.100:FF:000001">
    <property type="entry name" value="Ribosomal RNA small subunit methyltransferase A"/>
    <property type="match status" value="1"/>
</dbReference>
<evidence type="ECO:0000256" key="5">
    <source>
        <dbReference type="ARBA" id="ARBA00022691"/>
    </source>
</evidence>
<dbReference type="AlphaFoldDB" id="A0A090AHG0"/>
<keyword evidence="6 7" id="KW-0694">RNA-binding</keyword>
<keyword evidence="11" id="KW-1185">Reference proteome</keyword>
<dbReference type="EC" id="2.1.1.182" evidence="7"/>
<dbReference type="PANTHER" id="PTHR11727:SF7">
    <property type="entry name" value="DIMETHYLADENOSINE TRANSFERASE-RELATED"/>
    <property type="match status" value="1"/>
</dbReference>
<evidence type="ECO:0000256" key="4">
    <source>
        <dbReference type="ARBA" id="ARBA00022679"/>
    </source>
</evidence>
<evidence type="ECO:0000256" key="2">
    <source>
        <dbReference type="ARBA" id="ARBA00022552"/>
    </source>
</evidence>
<dbReference type="GO" id="GO:0005829">
    <property type="term" value="C:cytosol"/>
    <property type="evidence" value="ECO:0007669"/>
    <property type="project" value="TreeGrafter"/>
</dbReference>
<comment type="similarity">
    <text evidence="7">Belongs to the class I-like SAM-binding methyltransferase superfamily. rRNA adenine N(6)-methyltransferase family. RsmA subfamily.</text>
</comment>
<dbReference type="Pfam" id="PF00398">
    <property type="entry name" value="RrnaAD"/>
    <property type="match status" value="1"/>
</dbReference>
<feature type="binding site" evidence="7 8">
    <location>
        <position position="40"/>
    </location>
    <ligand>
        <name>S-adenosyl-L-methionine</name>
        <dbReference type="ChEBI" id="CHEBI:59789"/>
    </ligand>
</feature>
<dbReference type="InterPro" id="IPR023165">
    <property type="entry name" value="rRNA_Ade_diMease-like_C"/>
</dbReference>
<name>A0A090AHG0_9GAMM</name>
<feature type="binding site" evidence="7 8">
    <location>
        <position position="61"/>
    </location>
    <ligand>
        <name>S-adenosyl-L-methionine</name>
        <dbReference type="ChEBI" id="CHEBI:59789"/>
    </ligand>
</feature>
<evidence type="ECO:0000256" key="6">
    <source>
        <dbReference type="ARBA" id="ARBA00022884"/>
    </source>
</evidence>
<proteinExistence type="inferred from homology"/>
<organism evidence="10 11">
    <name type="scientific">Thioploca ingrica</name>
    <dbReference type="NCBI Taxonomy" id="40754"/>
    <lineage>
        <taxon>Bacteria</taxon>
        <taxon>Pseudomonadati</taxon>
        <taxon>Pseudomonadota</taxon>
        <taxon>Gammaproteobacteria</taxon>
        <taxon>Thiotrichales</taxon>
        <taxon>Thiotrichaceae</taxon>
        <taxon>Thioploca</taxon>
    </lineage>
</organism>
<accession>A0A090AHG0</accession>
<evidence type="ECO:0000313" key="11">
    <source>
        <dbReference type="Proteomes" id="UP000031623"/>
    </source>
</evidence>
<dbReference type="SMART" id="SM00650">
    <property type="entry name" value="rADc"/>
    <property type="match status" value="1"/>
</dbReference>
<comment type="function">
    <text evidence="7">Specifically dimethylates two adjacent adenosines (A1518 and A1519) in the loop of a conserved hairpin near the 3'-end of 16S rRNA in the 30S particle. May play a critical role in biogenesis of 30S subunits.</text>
</comment>
<feature type="domain" description="Ribosomal RNA adenine methylase transferase N-terminal" evidence="9">
    <location>
        <begin position="20"/>
        <end position="191"/>
    </location>
</feature>
<dbReference type="InterPro" id="IPR001737">
    <property type="entry name" value="KsgA/Erm"/>
</dbReference>
<dbReference type="InterPro" id="IPR011530">
    <property type="entry name" value="rRNA_adenine_dimethylase"/>
</dbReference>
<dbReference type="SUPFAM" id="SSF53335">
    <property type="entry name" value="S-adenosyl-L-methionine-dependent methyltransferases"/>
    <property type="match status" value="1"/>
</dbReference>
<dbReference type="STRING" id="40754.THII_0425"/>
<dbReference type="PROSITE" id="PS51689">
    <property type="entry name" value="SAM_RNA_A_N6_MT"/>
    <property type="match status" value="1"/>
</dbReference>
<dbReference type="PANTHER" id="PTHR11727">
    <property type="entry name" value="DIMETHYLADENOSINE TRANSFERASE"/>
    <property type="match status" value="1"/>
</dbReference>
<evidence type="ECO:0000313" key="10">
    <source>
        <dbReference type="EMBL" id="BAP54722.1"/>
    </source>
</evidence>
<feature type="binding site" evidence="7 8">
    <location>
        <position position="15"/>
    </location>
    <ligand>
        <name>S-adenosyl-L-methionine</name>
        <dbReference type="ChEBI" id="CHEBI:59789"/>
    </ligand>
</feature>
<gene>
    <name evidence="7" type="primary">rsmA</name>
    <name evidence="7" type="synonym">ksgA</name>
    <name evidence="10" type="ORF">THII_0425</name>
</gene>
<dbReference type="InterPro" id="IPR029063">
    <property type="entry name" value="SAM-dependent_MTases_sf"/>
</dbReference>
<dbReference type="NCBIfam" id="TIGR00755">
    <property type="entry name" value="ksgA"/>
    <property type="match status" value="1"/>
</dbReference>
<dbReference type="KEGG" id="tig:THII_0425"/>
<comment type="subcellular location">
    <subcellularLocation>
        <location evidence="7">Cytoplasm</location>
    </subcellularLocation>
</comment>
<dbReference type="InterPro" id="IPR020598">
    <property type="entry name" value="rRNA_Ade_methylase_Trfase_N"/>
</dbReference>
<dbReference type="HAMAP" id="MF_00607">
    <property type="entry name" value="16SrRNA_methyltr_A"/>
    <property type="match status" value="1"/>
</dbReference>
<dbReference type="GO" id="GO:0003723">
    <property type="term" value="F:RNA binding"/>
    <property type="evidence" value="ECO:0007669"/>
    <property type="project" value="UniProtKB-UniRule"/>
</dbReference>
<keyword evidence="2 7" id="KW-0698">rRNA processing</keyword>
<dbReference type="EMBL" id="AP014633">
    <property type="protein sequence ID" value="BAP54722.1"/>
    <property type="molecule type" value="Genomic_DNA"/>
</dbReference>